<dbReference type="Proteomes" id="UP001150259">
    <property type="component" value="Unassembled WGS sequence"/>
</dbReference>
<name>A0ABT5GID5_9MICO</name>
<proteinExistence type="predicted"/>
<accession>A0ABT5GID5</accession>
<comment type="caution">
    <text evidence="1">The sequence shown here is derived from an EMBL/GenBank/DDBJ whole genome shotgun (WGS) entry which is preliminary data.</text>
</comment>
<evidence type="ECO:0000313" key="1">
    <source>
        <dbReference type="EMBL" id="MDC5697706.1"/>
    </source>
</evidence>
<protein>
    <submittedName>
        <fullName evidence="1">Uncharacterized protein</fullName>
    </submittedName>
</protein>
<organism evidence="1 2">
    <name type="scientific">Intrasporangium calvum</name>
    <dbReference type="NCBI Taxonomy" id="53358"/>
    <lineage>
        <taxon>Bacteria</taxon>
        <taxon>Bacillati</taxon>
        <taxon>Actinomycetota</taxon>
        <taxon>Actinomycetes</taxon>
        <taxon>Micrococcales</taxon>
        <taxon>Intrasporangiaceae</taxon>
        <taxon>Intrasporangium</taxon>
    </lineage>
</organism>
<keyword evidence="2" id="KW-1185">Reference proteome</keyword>
<dbReference type="RefSeq" id="WP_272462282.1">
    <property type="nucleotide sequence ID" value="NZ_JAPFQL010000040.1"/>
</dbReference>
<dbReference type="EMBL" id="JAPFQL010000040">
    <property type="protein sequence ID" value="MDC5697706.1"/>
    <property type="molecule type" value="Genomic_DNA"/>
</dbReference>
<sequence>MTANPAAELGDLVAGLLGAVVTAQAAIDEDAQARTDAWLNDGTEGVSVPPPLWFTVNSTALEVQLAARVSRGETRRPSLFVRTASPVDSALLGHDASTQVRLRVVMDSRPRVDTQPAPVEAEPHE</sequence>
<gene>
    <name evidence="1" type="ORF">OO014_10580</name>
</gene>
<evidence type="ECO:0000313" key="2">
    <source>
        <dbReference type="Proteomes" id="UP001150259"/>
    </source>
</evidence>
<reference evidence="1 2" key="1">
    <citation type="submission" date="2022-11" db="EMBL/GenBank/DDBJ databases">
        <title>Anaerobic phenanthrene biodegradation by a DNRA strain PheN6.</title>
        <authorList>
            <person name="Zhang Z."/>
        </authorList>
    </citation>
    <scope>NUCLEOTIDE SEQUENCE [LARGE SCALE GENOMIC DNA]</scope>
    <source>
        <strain evidence="1 2">PheN6</strain>
    </source>
</reference>